<dbReference type="AlphaFoldDB" id="A0A644ZKM9"/>
<proteinExistence type="predicted"/>
<dbReference type="EMBL" id="VSSQ01009315">
    <property type="protein sequence ID" value="MPM41287.1"/>
    <property type="molecule type" value="Genomic_DNA"/>
</dbReference>
<name>A0A644ZKM9_9ZZZZ</name>
<evidence type="ECO:0008006" key="2">
    <source>
        <dbReference type="Google" id="ProtNLM"/>
    </source>
</evidence>
<dbReference type="Pfam" id="PF06224">
    <property type="entry name" value="AlkZ-like"/>
    <property type="match status" value="1"/>
</dbReference>
<dbReference type="InterPro" id="IPR009351">
    <property type="entry name" value="AlkZ-like"/>
</dbReference>
<gene>
    <name evidence="1" type="ORF">SDC9_87937</name>
</gene>
<dbReference type="PANTHER" id="PTHR38479">
    <property type="entry name" value="LMO0824 PROTEIN"/>
    <property type="match status" value="1"/>
</dbReference>
<sequence length="276" mass="30566">MDLRWLLALSAARIERSMGARHRQLRITEPVVERAFEVIRAAITEQGPLTRRRLHPLLPTTGFPEQGQVVGHLLMLAELRELVVSGPSAGDQHTYALMDDVVPPATPRPREDLVRELTARFFAGHGPASIRELTRWAAVTQAEIRRALDELGLASVTFDGVELWWDPAAVHEETRPRRAHLLPTFDEATLTYLAPSWQRTDGHPMGDRPPTYARVGGGVVICDLAEVGLWQRRATGATTRVTLALSPAVSAPQRQAIIAEAQRLADFEGRPLELAD</sequence>
<dbReference type="PANTHER" id="PTHR38479:SF2">
    <property type="entry name" value="WINGED HELIX DNA-BINDING DOMAIN-CONTAINING PROTEIN"/>
    <property type="match status" value="1"/>
</dbReference>
<organism evidence="1">
    <name type="scientific">bioreactor metagenome</name>
    <dbReference type="NCBI Taxonomy" id="1076179"/>
    <lineage>
        <taxon>unclassified sequences</taxon>
        <taxon>metagenomes</taxon>
        <taxon>ecological metagenomes</taxon>
    </lineage>
</organism>
<comment type="caution">
    <text evidence="1">The sequence shown here is derived from an EMBL/GenBank/DDBJ whole genome shotgun (WGS) entry which is preliminary data.</text>
</comment>
<accession>A0A644ZKM9</accession>
<evidence type="ECO:0000313" key="1">
    <source>
        <dbReference type="EMBL" id="MPM41287.1"/>
    </source>
</evidence>
<protein>
    <recommendedName>
        <fullName evidence="2">Winged helix DNA-binding domain-containing protein</fullName>
    </recommendedName>
</protein>
<reference evidence="1" key="1">
    <citation type="submission" date="2019-08" db="EMBL/GenBank/DDBJ databases">
        <authorList>
            <person name="Kucharzyk K."/>
            <person name="Murdoch R.W."/>
            <person name="Higgins S."/>
            <person name="Loffler F."/>
        </authorList>
    </citation>
    <scope>NUCLEOTIDE SEQUENCE</scope>
</reference>